<dbReference type="STRING" id="1907939.BKL49_06235"/>
<dbReference type="Proteomes" id="UP000188602">
    <property type="component" value="Unassembled WGS sequence"/>
</dbReference>
<protein>
    <recommendedName>
        <fullName evidence="2">Filamentous haemagglutinin FhaB/tRNA nuclease CdiA-like TPS domain-containing protein</fullName>
    </recommendedName>
</protein>
<name>A0A1V3JPM8_9PAST</name>
<dbReference type="SUPFAM" id="SSF51126">
    <property type="entry name" value="Pectin lyase-like"/>
    <property type="match status" value="1"/>
</dbReference>
<keyword evidence="4" id="KW-1185">Reference proteome</keyword>
<accession>A0A1V3JPM8</accession>
<gene>
    <name evidence="3" type="ORF">BKL49_06235</name>
</gene>
<comment type="caution">
    <text evidence="3">The sequence shown here is derived from an EMBL/GenBank/DDBJ whole genome shotgun (WGS) entry which is preliminary data.</text>
</comment>
<dbReference type="OrthoDB" id="2664633at2"/>
<feature type="signal peptide" evidence="1">
    <location>
        <begin position="1"/>
        <end position="23"/>
    </location>
</feature>
<dbReference type="NCBIfam" id="TIGR01901">
    <property type="entry name" value="adhes_NPXG"/>
    <property type="match status" value="1"/>
</dbReference>
<dbReference type="Pfam" id="PF13332">
    <property type="entry name" value="Fil_haemagg_2"/>
    <property type="match status" value="3"/>
</dbReference>
<evidence type="ECO:0000256" key="1">
    <source>
        <dbReference type="SAM" id="SignalP"/>
    </source>
</evidence>
<sequence length="1422" mass="149095">MSKFSLSKITLALSLCYVAQSYAEIQSANTNTQVSQQKGVEIINIATPSQSGLSHNQYNKFNVDKAGAVLNNARQDSQSQLAGQVAANPNLRQQSATVILNEVVSRNPSHIAGKQEIVGQRADYILANPNGISVEGGGFINTQRASLVVGKPTVEQGYLTGYQVDGDKALTAKGTVSGANTLDLIAPTVSVSGNLQAEGDVNVVMGRNKVARQNDGQLTVTVLPSQQGQVLDGKVVGSIQAGRIRIHSTDEQANVAITATKLEAKEVLVTAGNAKLDGTVKKSSKIVNTPISQNGYGGLKERSSKTETFDKTSIKADKVTVLASNHLTLSGAEIKAKEATVIGGKTHIGATKTTDRFHTAETRAKGSTKLVETDDSKLETAHRTTIQADSVTLGAIKDQLTAEGVKITTNALTLHGEKGISTKGVQEVNYYDATATFRNEPKKHKTGYSLQTAKAYNYVASELNVKDDMIVSGGNVNFAGTIAKVDGDLVVENKGRLSFSSEEVKNDHVVNDKERYWGGLAGSKTLASTRKDYVQQGADFTVKGAILVDAGNGVKVTGSRVVSGKDALVKGNKGSLTVNSVQDYHSYTEKSRTGMIFDITKERTQGYKTSYITKGSELKSKSNLQLVTDKNVNVVGSRVEAGGLLDISAKGNVNVKGGNNEVRQILHKSGIGFSTKVEKPTLTLDYEGVAKSSIETVKGLIGGTVKMTDAAEAVANNVKDNLKFKGEASATFGFFNDAQSSAEYTHTPSVVSGATTNISANRVNVAGSKIEATKGDLNVNANAVMTNAQHDSYFDSNIHTAFGITNTVTVTESAVTNKVALGITHKDTYKEGTNAQASQLSAAKDINLNARHLITHQGTEIQAGGNINENAKVVSHTPEYNTENGKQKNFDLGLTLTTSVDKNKAVNGSLVLGISGGREKHQESNAQSTTLTAGKDINVNTDKLSDVATQYTAGNNVNLNSKVHTIESAQNTKEDEKLSAGVTIGVSAGTKDFVTGTAGVNVGIHFQKDQSNSSTAHIANVAGNNVNINTGKLNSQGDISAKNDVNINANSASFTQSQNTSSHKGGGFNLNIGVGAIAIPAAGAALPSVDVSFNANSHKGNRTDAVIHRVEGGNNVGIHAKQDVSLQGTNVQAGNTASISGNTVTVQPGKSQVQELNVSVGGGVSVGANASSLGINGNVNVKHENSTTHPGVSINGQNVNIKSENGVHLTGVTSNSTNLTIDGGKGDVILDSAKNNVNKTEVDVGLALNGGLSGNKWTPESGSGKLNVDVVRNETHTTTDLTAENATISGNNAHFNGSSINATNVTNNLKGSVTSSAVTDKVNETGVHLSANGSGKFTPYPADNWAESAKKDWDNGTIAGVNADINVKVDATNTETVKQGGINPPKPQVIKNNVVKANVELTTKVKSRIENFIKQQQQLRRR</sequence>
<dbReference type="InterPro" id="IPR025157">
    <property type="entry name" value="Hemagglutinin_rpt"/>
</dbReference>
<dbReference type="EMBL" id="MLHQ01000014">
    <property type="protein sequence ID" value="OOF58744.1"/>
    <property type="molecule type" value="Genomic_DNA"/>
</dbReference>
<dbReference type="GO" id="GO:0003824">
    <property type="term" value="F:catalytic activity"/>
    <property type="evidence" value="ECO:0007669"/>
    <property type="project" value="UniProtKB-ARBA"/>
</dbReference>
<proteinExistence type="predicted"/>
<reference evidence="3 4" key="1">
    <citation type="submission" date="2016-10" db="EMBL/GenBank/DDBJ databases">
        <title>Rodentibacter gen. nov. and new species.</title>
        <authorList>
            <person name="Christensen H."/>
        </authorList>
    </citation>
    <scope>NUCLEOTIDE SEQUENCE [LARGE SCALE GENOMIC DNA]</scope>
    <source>
        <strain evidence="3 4">Ac151</strain>
    </source>
</reference>
<feature type="chain" id="PRO_5012460327" description="Filamentous haemagglutinin FhaB/tRNA nuclease CdiA-like TPS domain-containing protein" evidence="1">
    <location>
        <begin position="24"/>
        <end position="1422"/>
    </location>
</feature>
<dbReference type="InterPro" id="IPR012334">
    <property type="entry name" value="Pectin_lyas_fold"/>
</dbReference>
<evidence type="ECO:0000259" key="2">
    <source>
        <dbReference type="SMART" id="SM00912"/>
    </source>
</evidence>
<dbReference type="Pfam" id="PF05860">
    <property type="entry name" value="TPS"/>
    <property type="match status" value="1"/>
</dbReference>
<dbReference type="RefSeq" id="WP_158074788.1">
    <property type="nucleotide sequence ID" value="NZ_MLHQ01000014.1"/>
</dbReference>
<dbReference type="SMART" id="SM00912">
    <property type="entry name" value="Haemagg_act"/>
    <property type="match status" value="1"/>
</dbReference>
<evidence type="ECO:0000313" key="4">
    <source>
        <dbReference type="Proteomes" id="UP000188602"/>
    </source>
</evidence>
<evidence type="ECO:0000313" key="3">
    <source>
        <dbReference type="EMBL" id="OOF58744.1"/>
    </source>
</evidence>
<dbReference type="InterPro" id="IPR011050">
    <property type="entry name" value="Pectin_lyase_fold/virulence"/>
</dbReference>
<dbReference type="Gene3D" id="2.160.20.10">
    <property type="entry name" value="Single-stranded right-handed beta-helix, Pectin lyase-like"/>
    <property type="match status" value="1"/>
</dbReference>
<organism evidence="3 4">
    <name type="scientific">Rodentibacter myodis</name>
    <dbReference type="NCBI Taxonomy" id="1907939"/>
    <lineage>
        <taxon>Bacteria</taxon>
        <taxon>Pseudomonadati</taxon>
        <taxon>Pseudomonadota</taxon>
        <taxon>Gammaproteobacteria</taxon>
        <taxon>Pasteurellales</taxon>
        <taxon>Pasteurellaceae</taxon>
        <taxon>Rodentibacter</taxon>
    </lineage>
</organism>
<keyword evidence="1" id="KW-0732">Signal</keyword>
<dbReference type="InterPro" id="IPR008638">
    <property type="entry name" value="FhaB/CdiA-like_TPS"/>
</dbReference>
<feature type="domain" description="Filamentous haemagglutinin FhaB/tRNA nuclease CdiA-like TPS" evidence="2">
    <location>
        <begin position="37"/>
        <end position="157"/>
    </location>
</feature>